<comment type="caution">
    <text evidence="9">The sequence shown here is derived from an EMBL/GenBank/DDBJ whole genome shotgun (WGS) entry which is preliminary data.</text>
</comment>
<accession>A0A0A2W471</accession>
<dbReference type="Pfam" id="PF13994">
    <property type="entry name" value="PgaD"/>
    <property type="match status" value="1"/>
</dbReference>
<dbReference type="GO" id="GO:0008375">
    <property type="term" value="F:acetylglucosaminyltransferase activity"/>
    <property type="evidence" value="ECO:0007669"/>
    <property type="project" value="InterPro"/>
</dbReference>
<organism evidence="9 10">
    <name type="scientific">Beauveria bassiana D1-5</name>
    <dbReference type="NCBI Taxonomy" id="1245745"/>
    <lineage>
        <taxon>Eukaryota</taxon>
        <taxon>Fungi</taxon>
        <taxon>Dikarya</taxon>
        <taxon>Ascomycota</taxon>
        <taxon>Pezizomycotina</taxon>
        <taxon>Sordariomycetes</taxon>
        <taxon>Hypocreomycetidae</taxon>
        <taxon>Hypocreales</taxon>
        <taxon>Cordycipitaceae</taxon>
        <taxon>Beauveria</taxon>
    </lineage>
</organism>
<sequence length="512" mass="59150">MAAVFTGKILLDFVFFWPLFMSVLWMTGGLYFWFRLERHWPWGEEVPPPQLEGNPLISILIPCFNEGKNARETIEAALAQRYTNIEVIAINDGSRDNTAEILNQLAQEYPTLRVIHLAANQGKAVALKAGAAAARGDLLVCIDGDALLEQDTAAYLALPLIRHPNVGAVTGNPRIRTRSNLIGRIQVGEFSSIIGLIKRTQRIYGRVFTVSGVIAAFRRQALADVGYWSPDMITEDIDISWKLQLHHWTLYFEPRALVWILMPETLKGLWKQRLRWAQGGAEVFLVNLRRLFRWEHRRMWPLFMEYVLSTVWAFAYAITILLFIASHLATLPANLVVETLFPPEFTGLLLGVMCLMQFLVSLFIERRYEKRIAGSLFWIVWFPIMYWMIGLFTTLVSFPKVMLKRRRARARWRGEIVAQSLNSVLLYLLIAAINGWLLILWYQYSLRRYSDRYHDEHSPFQLSDLARSFNLSTQLVSEMSQYNQLTVYHDQIGQIIDLKANTQESERESSEE</sequence>
<dbReference type="InterPro" id="IPR023853">
    <property type="entry name" value="PGA_PgaC/IcaA"/>
</dbReference>
<keyword evidence="6 8" id="KW-1133">Transmembrane helix</keyword>
<dbReference type="CDD" id="cd06423">
    <property type="entry name" value="CESA_like"/>
    <property type="match status" value="1"/>
</dbReference>
<dbReference type="PANTHER" id="PTHR43630">
    <property type="entry name" value="POLY-BETA-1,6-N-ACETYL-D-GLUCOSAMINE SYNTHASE"/>
    <property type="match status" value="1"/>
</dbReference>
<evidence type="ECO:0000256" key="7">
    <source>
        <dbReference type="ARBA" id="ARBA00023136"/>
    </source>
</evidence>
<evidence type="ECO:0000256" key="8">
    <source>
        <dbReference type="SAM" id="Phobius"/>
    </source>
</evidence>
<evidence type="ECO:0000256" key="1">
    <source>
        <dbReference type="ARBA" id="ARBA00004651"/>
    </source>
</evidence>
<dbReference type="STRING" id="1245745.A0A0A2W471"/>
<dbReference type="Proteomes" id="UP000030106">
    <property type="component" value="Unassembled WGS sequence"/>
</dbReference>
<dbReference type="NCBIfam" id="TIGR03937">
    <property type="entry name" value="PgaC_IcaA"/>
    <property type="match status" value="1"/>
</dbReference>
<dbReference type="GO" id="GO:0005886">
    <property type="term" value="C:plasma membrane"/>
    <property type="evidence" value="ECO:0007669"/>
    <property type="project" value="UniProtKB-SubCell"/>
</dbReference>
<feature type="transmembrane region" description="Helical" evidence="8">
    <location>
        <begin position="299"/>
        <end position="325"/>
    </location>
</feature>
<feature type="transmembrane region" description="Helical" evidence="8">
    <location>
        <begin position="416"/>
        <end position="442"/>
    </location>
</feature>
<dbReference type="AlphaFoldDB" id="A0A0A2W471"/>
<dbReference type="NCBIfam" id="TIGR03940">
    <property type="entry name" value="PGA_PgaD"/>
    <property type="match status" value="1"/>
</dbReference>
<keyword evidence="5 8" id="KW-0812">Transmembrane</keyword>
<keyword evidence="3" id="KW-0328">Glycosyltransferase</keyword>
<keyword evidence="4" id="KW-0808">Transferase</keyword>
<keyword evidence="2" id="KW-1003">Cell membrane</keyword>
<dbReference type="InterPro" id="IPR023829">
    <property type="entry name" value="PGA_PgaD"/>
</dbReference>
<dbReference type="Pfam" id="PF13641">
    <property type="entry name" value="Glyco_tranf_2_3"/>
    <property type="match status" value="1"/>
</dbReference>
<dbReference type="PANTHER" id="PTHR43630:SF1">
    <property type="entry name" value="POLY-BETA-1,6-N-ACETYL-D-GLUCOSAMINE SYNTHASE"/>
    <property type="match status" value="1"/>
</dbReference>
<evidence type="ECO:0000256" key="6">
    <source>
        <dbReference type="ARBA" id="ARBA00022989"/>
    </source>
</evidence>
<evidence type="ECO:0000256" key="4">
    <source>
        <dbReference type="ARBA" id="ARBA00022679"/>
    </source>
</evidence>
<evidence type="ECO:0000256" key="3">
    <source>
        <dbReference type="ARBA" id="ARBA00022676"/>
    </source>
</evidence>
<comment type="subcellular location">
    <subcellularLocation>
        <location evidence="1">Cell membrane</location>
        <topology evidence="1">Multi-pass membrane protein</topology>
    </subcellularLocation>
</comment>
<evidence type="ECO:0000313" key="9">
    <source>
        <dbReference type="EMBL" id="KGQ13215.1"/>
    </source>
</evidence>
<feature type="transmembrane region" description="Helical" evidence="8">
    <location>
        <begin position="376"/>
        <end position="396"/>
    </location>
</feature>
<dbReference type="InterPro" id="IPR029044">
    <property type="entry name" value="Nucleotide-diphossugar_trans"/>
</dbReference>
<keyword evidence="7 8" id="KW-0472">Membrane</keyword>
<dbReference type="SUPFAM" id="SSF53448">
    <property type="entry name" value="Nucleotide-diphospho-sugar transferases"/>
    <property type="match status" value="1"/>
</dbReference>
<gene>
    <name evidence="9" type="ORF">BBAD15_g1034</name>
</gene>
<evidence type="ECO:0000313" key="10">
    <source>
        <dbReference type="Proteomes" id="UP000030106"/>
    </source>
</evidence>
<evidence type="ECO:0000256" key="5">
    <source>
        <dbReference type="ARBA" id="ARBA00022692"/>
    </source>
</evidence>
<evidence type="ECO:0000256" key="2">
    <source>
        <dbReference type="ARBA" id="ARBA00022475"/>
    </source>
</evidence>
<dbReference type="GO" id="GO:0043709">
    <property type="term" value="P:cell adhesion involved in single-species biofilm formation"/>
    <property type="evidence" value="ECO:0007669"/>
    <property type="project" value="InterPro"/>
</dbReference>
<feature type="transmembrane region" description="Helical" evidence="8">
    <location>
        <begin position="15"/>
        <end position="34"/>
    </location>
</feature>
<dbReference type="Gene3D" id="3.90.550.10">
    <property type="entry name" value="Spore Coat Polysaccharide Biosynthesis Protein SpsA, Chain A"/>
    <property type="match status" value="1"/>
</dbReference>
<dbReference type="EMBL" id="ANFO01000051">
    <property type="protein sequence ID" value="KGQ13215.1"/>
    <property type="molecule type" value="Genomic_DNA"/>
</dbReference>
<protein>
    <submittedName>
        <fullName evidence="9">Poly-beta-1,6-N-acetyl-D-glucosamine synthase</fullName>
    </submittedName>
</protein>
<dbReference type="HOGENOM" id="CLU_023978_0_1_1"/>
<feature type="transmembrane region" description="Helical" evidence="8">
    <location>
        <begin position="345"/>
        <end position="364"/>
    </location>
</feature>
<proteinExistence type="predicted"/>
<name>A0A0A2W471_BEABA</name>
<reference evidence="9 10" key="1">
    <citation type="submission" date="2012-10" db="EMBL/GenBank/DDBJ databases">
        <title>Genome sequencing and analysis of entomopathogenic fungi Beauveria bassiana D1-5.</title>
        <authorList>
            <person name="Li Q."/>
            <person name="Wang L."/>
            <person name="Zhang Z."/>
            <person name="Wang Q."/>
            <person name="Ren J."/>
            <person name="Wang M."/>
            <person name="Xu W."/>
            <person name="Wang J."/>
            <person name="Lu Y."/>
            <person name="Du Q."/>
            <person name="Sun Z."/>
        </authorList>
    </citation>
    <scope>NUCLEOTIDE SEQUENCE [LARGE SCALE GENOMIC DNA]</scope>
    <source>
        <strain evidence="9 10">D1-5</strain>
    </source>
</reference>